<dbReference type="Proteomes" id="UP000507222">
    <property type="component" value="Unassembled WGS sequence"/>
</dbReference>
<dbReference type="GO" id="GO:0045053">
    <property type="term" value="P:protein retention in Golgi apparatus"/>
    <property type="evidence" value="ECO:0007669"/>
    <property type="project" value="TreeGrafter"/>
</dbReference>
<dbReference type="PANTHER" id="PTHR16166:SF130">
    <property type="entry name" value="PROTEIN SORTING-ASSOCIATED PROTEIN, PUTATIVE (DUF1162)-RELATED"/>
    <property type="match status" value="1"/>
</dbReference>
<organism evidence="1 2">
    <name type="scientific">Prunus armeniaca</name>
    <name type="common">Apricot</name>
    <name type="synonym">Armeniaca vulgaris</name>
    <dbReference type="NCBI Taxonomy" id="36596"/>
    <lineage>
        <taxon>Eukaryota</taxon>
        <taxon>Viridiplantae</taxon>
        <taxon>Streptophyta</taxon>
        <taxon>Embryophyta</taxon>
        <taxon>Tracheophyta</taxon>
        <taxon>Spermatophyta</taxon>
        <taxon>Magnoliopsida</taxon>
        <taxon>eudicotyledons</taxon>
        <taxon>Gunneridae</taxon>
        <taxon>Pentapetalae</taxon>
        <taxon>rosids</taxon>
        <taxon>fabids</taxon>
        <taxon>Rosales</taxon>
        <taxon>Rosaceae</taxon>
        <taxon>Amygdaloideae</taxon>
        <taxon>Amygdaleae</taxon>
        <taxon>Prunus</taxon>
    </lineage>
</organism>
<reference evidence="1 2" key="1">
    <citation type="submission" date="2020-05" db="EMBL/GenBank/DDBJ databases">
        <authorList>
            <person name="Campoy J."/>
            <person name="Schneeberger K."/>
            <person name="Spophaly S."/>
        </authorList>
    </citation>
    <scope>NUCLEOTIDE SEQUENCE [LARGE SCALE GENOMIC DNA]</scope>
    <source>
        <strain evidence="1">PruArmRojPasFocal</strain>
    </source>
</reference>
<accession>A0A6J5VJK5</accession>
<protein>
    <recommendedName>
        <fullName evidence="3">Vacuolar protein sorting-associated protein 13 DH-like domain-containing protein</fullName>
    </recommendedName>
</protein>
<dbReference type="AlphaFoldDB" id="A0A6J5VJK5"/>
<dbReference type="GO" id="GO:0006623">
    <property type="term" value="P:protein targeting to vacuole"/>
    <property type="evidence" value="ECO:0007669"/>
    <property type="project" value="TreeGrafter"/>
</dbReference>
<dbReference type="PANTHER" id="PTHR16166">
    <property type="entry name" value="VACUOLAR PROTEIN SORTING-ASSOCIATED PROTEIN VPS13"/>
    <property type="match status" value="1"/>
</dbReference>
<sequence>MEPSAYKPILAARIGNINFDSLFTHEQKFSQICVQSVNLEHKWVGAPFAAMLRRHESDYNDSNDCVLKIVVVFLSTSSNVVQVKYSSIALQPMDLNLDEETLMKIVPFWRTSLSNSKSQQYYFDHFEIHPIKVPAIKNKVVELNGVMVTHALITMRELLIKCAQHYSWYAMRAIYIAKGSPLLPPDFVSIFDDLASSSLDVFFDPSRGLKNLPGLTLGTFKLISKCIDGNGFSGTKRYFGDLGKSLRTAGSNVLFAAITEISDSVLKGAEASGFNGVVTGFHQGILKLAMEPSLLGTALMEGGPDRKIKLDRSPVADELYIEGYLQAMLDTVFRQEYLRVRVIDNQVYLKNLPPNSSLIEEIMDRVKGFLVSKALLKGDPSITSRPLSHLRGESEWRLGPTVLTLCEHLFVSFAIRLLRKQANKFIAGIKWNSEGDNAKAVVPANPAEVAPRVKFAWKWGIGKFLLSGIVAYIDGRLCRCIPNPVARRIVSGFLLTFLDNKNNE</sequence>
<gene>
    <name evidence="1" type="ORF">CURHAP_LOCUS45538</name>
</gene>
<name>A0A6J5VJK5_PRUAR</name>
<dbReference type="InterPro" id="IPR026847">
    <property type="entry name" value="VPS13"/>
</dbReference>
<proteinExistence type="predicted"/>
<evidence type="ECO:0008006" key="3">
    <source>
        <dbReference type="Google" id="ProtNLM"/>
    </source>
</evidence>
<dbReference type="EMBL" id="CAEKDK010000007">
    <property type="protein sequence ID" value="CAB4287545.1"/>
    <property type="molecule type" value="Genomic_DNA"/>
</dbReference>
<evidence type="ECO:0000313" key="1">
    <source>
        <dbReference type="EMBL" id="CAB4287545.1"/>
    </source>
</evidence>
<evidence type="ECO:0000313" key="2">
    <source>
        <dbReference type="Proteomes" id="UP000507222"/>
    </source>
</evidence>